<protein>
    <submittedName>
        <fullName evidence="1">Nucleotidyl transferase AbiEii/AbiGii toxin family protein</fullName>
    </submittedName>
</protein>
<gene>
    <name evidence="1" type="ORF">FDO65_17925</name>
</gene>
<keyword evidence="2" id="KW-1185">Reference proteome</keyword>
<dbReference type="EMBL" id="SZZH01000005">
    <property type="protein sequence ID" value="TKV57401.1"/>
    <property type="molecule type" value="Genomic_DNA"/>
</dbReference>
<proteinExistence type="predicted"/>
<name>A0A4U6QBP0_9ACTN</name>
<accession>A0A4U6QBP0</accession>
<dbReference type="AlphaFoldDB" id="A0A4U6QBP0"/>
<organism evidence="1 2">
    <name type="scientific">Nakamurella flava</name>
    <dbReference type="NCBI Taxonomy" id="2576308"/>
    <lineage>
        <taxon>Bacteria</taxon>
        <taxon>Bacillati</taxon>
        <taxon>Actinomycetota</taxon>
        <taxon>Actinomycetes</taxon>
        <taxon>Nakamurellales</taxon>
        <taxon>Nakamurellaceae</taxon>
        <taxon>Nakamurella</taxon>
    </lineage>
</organism>
<dbReference type="RefSeq" id="WP_137451105.1">
    <property type="nucleotide sequence ID" value="NZ_SZZH01000005.1"/>
</dbReference>
<dbReference type="GO" id="GO:0016740">
    <property type="term" value="F:transferase activity"/>
    <property type="evidence" value="ECO:0007669"/>
    <property type="project" value="UniProtKB-KW"/>
</dbReference>
<sequence length="297" mass="33036">MTGKAYPTPAAFRRALTDRTKQASTASGRPFQELRRLFVLHCFLARVFDIPGERWILKGGTSLAVQLPNARFSRDLDLLNTAADLTIDGCITELKEAGRAQGRDPFIFDVSERGRLTGATHGVTLTVRALLGSTVFEQFPLDLTTGLHFTGKVRVLHSDFPVSIDDVGPPPPMRLYPVVDQVADKVAAMYEQHNGRTSGRYRDLVDLVLIIGADDITIDPEQLGAALRREQRRRGMTLPRKLVPPGPDWQQKYTLEAMRSPVPTSLRSLTRSLEFAGQTIDPVLARFHDGDHRIDGR</sequence>
<dbReference type="InterPro" id="IPR014942">
    <property type="entry name" value="AbiEii"/>
</dbReference>
<evidence type="ECO:0000313" key="1">
    <source>
        <dbReference type="EMBL" id="TKV57401.1"/>
    </source>
</evidence>
<dbReference type="OrthoDB" id="4084402at2"/>
<dbReference type="Pfam" id="PF08843">
    <property type="entry name" value="AbiEii"/>
    <property type="match status" value="1"/>
</dbReference>
<comment type="caution">
    <text evidence="1">The sequence shown here is derived from an EMBL/GenBank/DDBJ whole genome shotgun (WGS) entry which is preliminary data.</text>
</comment>
<dbReference type="Proteomes" id="UP000306985">
    <property type="component" value="Unassembled WGS sequence"/>
</dbReference>
<evidence type="ECO:0000313" key="2">
    <source>
        <dbReference type="Proteomes" id="UP000306985"/>
    </source>
</evidence>
<keyword evidence="1" id="KW-0808">Transferase</keyword>
<reference evidence="1 2" key="1">
    <citation type="submission" date="2019-05" db="EMBL/GenBank/DDBJ databases">
        <title>Nakamurella sp. N5BH11, whole genome shotgun sequence.</title>
        <authorList>
            <person name="Tuo L."/>
        </authorList>
    </citation>
    <scope>NUCLEOTIDE SEQUENCE [LARGE SCALE GENOMIC DNA]</scope>
    <source>
        <strain evidence="1 2">N5BH11</strain>
    </source>
</reference>